<comment type="caution">
    <text evidence="1">The sequence shown here is derived from an EMBL/GenBank/DDBJ whole genome shotgun (WGS) entry which is preliminary data.</text>
</comment>
<protein>
    <submittedName>
        <fullName evidence="1">Uncharacterized protein</fullName>
    </submittedName>
</protein>
<proteinExistence type="predicted"/>
<dbReference type="EMBL" id="LMXB01000118">
    <property type="protein sequence ID" value="KUO15253.1"/>
    <property type="molecule type" value="Genomic_DNA"/>
</dbReference>
<sequence length="358" mass="39736">MKTTAIERRAELLRLYTGLPWQFARRRVEAAAPGSLLIPQPDADQLLLEARVMAALAWRRITTLHPWGIEHVDPRPDRLLIRFEADAVERRAPDENQALDLAEVLLPRADEYGDIKGVPGARTHVEGGQVVLRMLDTSASVTLLGLDPDEWLRAVDVQDQQMGTYGMTPCHRELPARWHPAERPYRRPGRQGTAVSAWLTSGLLRRVGLIRTLGVPLAVTGWLGHHERGGGERWIIDPTFAEGSGATGHRRLMALLAAPGWGLPVTPLDDHCNCHLPLGYSDQCTSITAGLAERPGVLEVRAIQRRGDRLKRIQEHRPAIYAARQQIALPVPAWVDRWLERGGSPVPNLPVGAVTNLR</sequence>
<gene>
    <name evidence="1" type="ORF">AQJ91_42655</name>
</gene>
<evidence type="ECO:0000313" key="2">
    <source>
        <dbReference type="Proteomes" id="UP000053260"/>
    </source>
</evidence>
<accession>A0A101UQX7</accession>
<reference evidence="1 2" key="1">
    <citation type="submission" date="2015-10" db="EMBL/GenBank/DDBJ databases">
        <title>Draft genome sequence of Streptomyces sp. RV15, isolated from a marine sponge.</title>
        <authorList>
            <person name="Ruckert C."/>
            <person name="Abdelmohsen U.R."/>
            <person name="Winkler A."/>
            <person name="Hentschel U."/>
            <person name="Kalinowski J."/>
            <person name="Kampfer P."/>
            <person name="Glaeser S."/>
        </authorList>
    </citation>
    <scope>NUCLEOTIDE SEQUENCE [LARGE SCALE GENOMIC DNA]</scope>
    <source>
        <strain evidence="1 2">RV15</strain>
    </source>
</reference>
<dbReference type="AlphaFoldDB" id="A0A101UQX7"/>
<keyword evidence="2" id="KW-1185">Reference proteome</keyword>
<evidence type="ECO:0000313" key="1">
    <source>
        <dbReference type="EMBL" id="KUO15253.1"/>
    </source>
</evidence>
<dbReference type="Proteomes" id="UP000053260">
    <property type="component" value="Unassembled WGS sequence"/>
</dbReference>
<name>A0A101UQX7_9ACTN</name>
<organism evidence="1 2">
    <name type="scientific">Streptomyces dysideae</name>
    <dbReference type="NCBI Taxonomy" id="909626"/>
    <lineage>
        <taxon>Bacteria</taxon>
        <taxon>Bacillati</taxon>
        <taxon>Actinomycetota</taxon>
        <taxon>Actinomycetes</taxon>
        <taxon>Kitasatosporales</taxon>
        <taxon>Streptomycetaceae</taxon>
        <taxon>Streptomyces</taxon>
    </lineage>
</organism>
<dbReference type="RefSeq" id="WP_067033703.1">
    <property type="nucleotide sequence ID" value="NZ_KQ949120.1"/>
</dbReference>
<dbReference type="OrthoDB" id="4018746at2"/>